<dbReference type="InterPro" id="IPR001753">
    <property type="entry name" value="Enoyl-CoA_hydra/iso"/>
</dbReference>
<evidence type="ECO:0000256" key="1">
    <source>
        <dbReference type="ARBA" id="ARBA00023098"/>
    </source>
</evidence>
<gene>
    <name evidence="3" type="primary">echA4</name>
    <name evidence="3" type="ORF">MHPYR_70022</name>
</gene>
<dbReference type="PANTHER" id="PTHR11941">
    <property type="entry name" value="ENOYL-COA HYDRATASE-RELATED"/>
    <property type="match status" value="1"/>
</dbReference>
<dbReference type="Gene3D" id="3.90.226.10">
    <property type="entry name" value="2-enoyl-CoA Hydratase, Chain A, domain 1"/>
    <property type="match status" value="1"/>
</dbReference>
<dbReference type="InterPro" id="IPR029045">
    <property type="entry name" value="ClpP/crotonase-like_dom_sf"/>
</dbReference>
<protein>
    <submittedName>
        <fullName evidence="3">Enoyl-CoA hydratase EchA4_2</fullName>
    </submittedName>
</protein>
<feature type="region of interest" description="Disordered" evidence="2">
    <location>
        <begin position="275"/>
        <end position="296"/>
    </location>
</feature>
<dbReference type="Pfam" id="PF00378">
    <property type="entry name" value="ECH_1"/>
    <property type="match status" value="1"/>
</dbReference>
<dbReference type="SUPFAM" id="SSF52096">
    <property type="entry name" value="ClpP/crotonase"/>
    <property type="match status" value="1"/>
</dbReference>
<reference evidence="3" key="1">
    <citation type="submission" date="2016-03" db="EMBL/GenBank/DDBJ databases">
        <authorList>
            <person name="Ploux O."/>
        </authorList>
    </citation>
    <scope>NUCLEOTIDE SEQUENCE</scope>
    <source>
        <strain evidence="3">UC10</strain>
    </source>
</reference>
<proteinExistence type="predicted"/>
<evidence type="ECO:0000313" key="3">
    <source>
        <dbReference type="EMBL" id="SBS79101.1"/>
    </source>
</evidence>
<name>A0A1Y5PSF5_9MYCO</name>
<dbReference type="GO" id="GO:0003824">
    <property type="term" value="F:catalytic activity"/>
    <property type="evidence" value="ECO:0007669"/>
    <property type="project" value="UniProtKB-ARBA"/>
</dbReference>
<dbReference type="EMBL" id="FLQS01000067">
    <property type="protein sequence ID" value="SBS79101.1"/>
    <property type="molecule type" value="Genomic_DNA"/>
</dbReference>
<accession>A0A1Y5PSF5</accession>
<dbReference type="AlphaFoldDB" id="A0A1Y5PSF5"/>
<dbReference type="CDD" id="cd06558">
    <property type="entry name" value="crotonase-like"/>
    <property type="match status" value="1"/>
</dbReference>
<organism evidence="3">
    <name type="scientific">uncultured Mycobacterium sp</name>
    <dbReference type="NCBI Taxonomy" id="171292"/>
    <lineage>
        <taxon>Bacteria</taxon>
        <taxon>Bacillati</taxon>
        <taxon>Actinomycetota</taxon>
        <taxon>Actinomycetes</taxon>
        <taxon>Mycobacteriales</taxon>
        <taxon>Mycobacteriaceae</taxon>
        <taxon>Mycobacterium</taxon>
        <taxon>environmental samples</taxon>
    </lineage>
</organism>
<sequence length="296" mass="32808">MTAAETTSPPTERTDRVRLDKDHENHIARITISNPEKKNAMAPEDCELMGRFLDDVADDDAIKVVIVRGEGGVFTTGVDLNRAYGWYGTPGDDRRPSQRRRLTVDRKGQRMFHEFIGFPKVTIVQLESYALGLGFELALAADLVVASRQAKIGMPAARFLGPVLGNVALFLHRLGPVVMRDLMLTGRMAQAQEFESMKLFTRFVDEADVAAETEALAAQVAKMPADGITIAKEAYRVVEASSTLGLEETTAYLFHSYGTNLRFEPDEFNFVKERKKSGTSEAFKKRDEHFGAGSAQ</sequence>
<keyword evidence="1" id="KW-0443">Lipid metabolism</keyword>
<dbReference type="GO" id="GO:0006635">
    <property type="term" value="P:fatty acid beta-oxidation"/>
    <property type="evidence" value="ECO:0007669"/>
    <property type="project" value="TreeGrafter"/>
</dbReference>
<dbReference type="PANTHER" id="PTHR11941:SF54">
    <property type="entry name" value="ENOYL-COA HYDRATASE, MITOCHONDRIAL"/>
    <property type="match status" value="1"/>
</dbReference>
<evidence type="ECO:0000256" key="2">
    <source>
        <dbReference type="SAM" id="MobiDB-lite"/>
    </source>
</evidence>
<feature type="compositionally biased region" description="Basic and acidic residues" evidence="2">
    <location>
        <begin position="275"/>
        <end position="290"/>
    </location>
</feature>